<keyword evidence="1" id="KW-0472">Membrane</keyword>
<dbReference type="RefSeq" id="WP_361704469.1">
    <property type="nucleotide sequence ID" value="NZ_JBEZVE010000012.1"/>
</dbReference>
<sequence>MITFLVAAPTPTPTPAPGSGGISAPTATLISAVIAFLTASIVGFLTNIFTIRREDKKYRRELNLQRLNELYAPLKLLLAQDLVLAKQLREGKPDGPDGWHLLDHIDEVLADEQDKVIANQILEINKKIAGILETKAGLALVPMSDSFSTFLGHHAMLSRALQGRAFVRTAKFEYFAKDFEKDVEAAYVNLSQEIKKEAGK</sequence>
<evidence type="ECO:0000313" key="3">
    <source>
        <dbReference type="Proteomes" id="UP001550739"/>
    </source>
</evidence>
<accession>A0ABV2ZLD8</accession>
<name>A0ABV2ZLD8_9ACTN</name>
<evidence type="ECO:0000256" key="1">
    <source>
        <dbReference type="SAM" id="Phobius"/>
    </source>
</evidence>
<proteinExistence type="predicted"/>
<keyword evidence="1" id="KW-1133">Transmembrane helix</keyword>
<dbReference type="EMBL" id="JBEZVE010000012">
    <property type="protein sequence ID" value="MEU3783367.1"/>
    <property type="molecule type" value="Genomic_DNA"/>
</dbReference>
<reference evidence="2 3" key="1">
    <citation type="submission" date="2024-06" db="EMBL/GenBank/DDBJ databases">
        <title>The Natural Products Discovery Center: Release of the First 8490 Sequenced Strains for Exploring Actinobacteria Biosynthetic Diversity.</title>
        <authorList>
            <person name="Kalkreuter E."/>
            <person name="Kautsar S.A."/>
            <person name="Yang D."/>
            <person name="Bader C.D."/>
            <person name="Teijaro C.N."/>
            <person name="Fluegel L."/>
            <person name="Davis C.M."/>
            <person name="Simpson J.R."/>
            <person name="Lauterbach L."/>
            <person name="Steele A.D."/>
            <person name="Gui C."/>
            <person name="Meng S."/>
            <person name="Li G."/>
            <person name="Viehrig K."/>
            <person name="Ye F."/>
            <person name="Su P."/>
            <person name="Kiefer A.F."/>
            <person name="Nichols A."/>
            <person name="Cepeda A.J."/>
            <person name="Yan W."/>
            <person name="Fan B."/>
            <person name="Jiang Y."/>
            <person name="Adhikari A."/>
            <person name="Zheng C.-J."/>
            <person name="Schuster L."/>
            <person name="Cowan T.M."/>
            <person name="Smanski M.J."/>
            <person name="Chevrette M.G."/>
            <person name="De Carvalho L.P.S."/>
            <person name="Shen B."/>
        </authorList>
    </citation>
    <scope>NUCLEOTIDE SEQUENCE [LARGE SCALE GENOMIC DNA]</scope>
    <source>
        <strain evidence="2 3">NPDC033843</strain>
    </source>
</reference>
<comment type="caution">
    <text evidence="2">The sequence shown here is derived from an EMBL/GenBank/DDBJ whole genome shotgun (WGS) entry which is preliminary data.</text>
</comment>
<dbReference type="Proteomes" id="UP001550739">
    <property type="component" value="Unassembled WGS sequence"/>
</dbReference>
<organism evidence="2 3">
    <name type="scientific">Streptomyces sp. 900129855</name>
    <dbReference type="NCBI Taxonomy" id="3155129"/>
    <lineage>
        <taxon>Bacteria</taxon>
        <taxon>Bacillati</taxon>
        <taxon>Actinomycetota</taxon>
        <taxon>Actinomycetes</taxon>
        <taxon>Kitasatosporales</taxon>
        <taxon>Streptomycetaceae</taxon>
        <taxon>Streptomyces</taxon>
    </lineage>
</organism>
<evidence type="ECO:0000313" key="2">
    <source>
        <dbReference type="EMBL" id="MEU3783367.1"/>
    </source>
</evidence>
<protein>
    <submittedName>
        <fullName evidence="2">Uncharacterized protein</fullName>
    </submittedName>
</protein>
<feature type="transmembrane region" description="Helical" evidence="1">
    <location>
        <begin position="28"/>
        <end position="50"/>
    </location>
</feature>
<keyword evidence="3" id="KW-1185">Reference proteome</keyword>
<gene>
    <name evidence="2" type="ORF">AB0E89_22940</name>
</gene>
<keyword evidence="1" id="KW-0812">Transmembrane</keyword>